<dbReference type="GO" id="GO:0010308">
    <property type="term" value="F:acireductone dioxygenase (Ni2+-requiring) activity"/>
    <property type="evidence" value="ECO:0007669"/>
    <property type="project" value="UniProtKB-UniRule"/>
</dbReference>
<evidence type="ECO:0000313" key="10">
    <source>
        <dbReference type="EMBL" id="SFG11110.1"/>
    </source>
</evidence>
<dbReference type="AlphaFoldDB" id="A0A1I2P6K9"/>
<feature type="binding site" evidence="9">
    <location>
        <position position="99"/>
    </location>
    <ligand>
        <name>Ni(2+)</name>
        <dbReference type="ChEBI" id="CHEBI:49786"/>
    </ligand>
</feature>
<keyword evidence="7 9" id="KW-0408">Iron</keyword>
<dbReference type="HAMAP" id="MF_01682">
    <property type="entry name" value="Salvage_MtnD"/>
    <property type="match status" value="1"/>
</dbReference>
<evidence type="ECO:0000256" key="1">
    <source>
        <dbReference type="ARBA" id="ARBA00000428"/>
    </source>
</evidence>
<feature type="binding site" evidence="9">
    <location>
        <position position="103"/>
    </location>
    <ligand>
        <name>Fe(2+)</name>
        <dbReference type="ChEBI" id="CHEBI:29033"/>
    </ligand>
</feature>
<comment type="similarity">
    <text evidence="9">Belongs to the acireductone dioxygenase (ARD) family.</text>
</comment>
<dbReference type="InterPro" id="IPR011051">
    <property type="entry name" value="RmlC_Cupin_sf"/>
</dbReference>
<dbReference type="EC" id="1.13.11.54" evidence="9"/>
<dbReference type="GO" id="GO:0010309">
    <property type="term" value="F:acireductone dioxygenase [iron(II)-requiring] activity"/>
    <property type="evidence" value="ECO:0007669"/>
    <property type="project" value="UniProtKB-UniRule"/>
</dbReference>
<evidence type="ECO:0000256" key="2">
    <source>
        <dbReference type="ARBA" id="ARBA00022596"/>
    </source>
</evidence>
<dbReference type="GO" id="GO:0019284">
    <property type="term" value="P:L-methionine salvage from S-adenosylmethionine"/>
    <property type="evidence" value="ECO:0007669"/>
    <property type="project" value="InterPro"/>
</dbReference>
<reference evidence="11" key="1">
    <citation type="submission" date="2016-10" db="EMBL/GenBank/DDBJ databases">
        <authorList>
            <person name="Varghese N."/>
            <person name="Submissions S."/>
        </authorList>
    </citation>
    <scope>NUCLEOTIDE SEQUENCE [LARGE SCALE GENOMIC DNA]</scope>
    <source>
        <strain evidence="11">CGMCC 1.10971</strain>
    </source>
</reference>
<feature type="site" description="May play a role in metal incorporation in vivo" evidence="9">
    <location>
        <position position="96"/>
    </location>
</feature>
<keyword evidence="11" id="KW-1185">Reference proteome</keyword>
<dbReference type="STRING" id="1045558.SAMN05216175_103269"/>
<keyword evidence="8 9" id="KW-0486">Methionine biosynthesis</keyword>
<dbReference type="UniPathway" id="UPA00904">
    <property type="reaction ID" value="UER00878"/>
</dbReference>
<feature type="binding site" evidence="9">
    <location>
        <position position="103"/>
    </location>
    <ligand>
        <name>Ni(2+)</name>
        <dbReference type="ChEBI" id="CHEBI:49786"/>
    </ligand>
</feature>
<comment type="pathway">
    <text evidence="9">Amino-acid biosynthesis; L-methionine biosynthesis via salvage pathway; L-methionine from S-methyl-5-thio-alpha-D-ribose 1-phosphate: step 5/6.</text>
</comment>
<dbReference type="InterPro" id="IPR014710">
    <property type="entry name" value="RmlC-like_jellyroll"/>
</dbReference>
<evidence type="ECO:0000256" key="3">
    <source>
        <dbReference type="ARBA" id="ARBA00022605"/>
    </source>
</evidence>
<dbReference type="PANTHER" id="PTHR23418:SF0">
    <property type="entry name" value="ACIREDUCTONE DIOXYGENASE"/>
    <property type="match status" value="1"/>
</dbReference>
<dbReference type="InterPro" id="IPR023956">
    <property type="entry name" value="ARD_bac"/>
</dbReference>
<evidence type="ECO:0000256" key="9">
    <source>
        <dbReference type="HAMAP-Rule" id="MF_01682"/>
    </source>
</evidence>
<feature type="binding site" evidence="9">
    <location>
        <position position="97"/>
    </location>
    <ligand>
        <name>Ni(2+)</name>
        <dbReference type="ChEBI" id="CHEBI:49786"/>
    </ligand>
</feature>
<feature type="binding site" evidence="9">
    <location>
        <position position="141"/>
    </location>
    <ligand>
        <name>Fe(2+)</name>
        <dbReference type="ChEBI" id="CHEBI:29033"/>
    </ligand>
</feature>
<comment type="catalytic activity">
    <reaction evidence="9">
        <text>1,2-dihydroxy-5-(methylsulfanyl)pent-1-en-3-one + O2 = 3-(methylsulfanyl)propanoate + CO + formate + 2 H(+)</text>
        <dbReference type="Rhea" id="RHEA:14161"/>
        <dbReference type="ChEBI" id="CHEBI:15378"/>
        <dbReference type="ChEBI" id="CHEBI:15379"/>
        <dbReference type="ChEBI" id="CHEBI:15740"/>
        <dbReference type="ChEBI" id="CHEBI:17245"/>
        <dbReference type="ChEBI" id="CHEBI:49016"/>
        <dbReference type="ChEBI" id="CHEBI:49252"/>
        <dbReference type="EC" id="1.13.11.53"/>
    </reaction>
</comment>
<name>A0A1I2P6K9_9GAMM</name>
<evidence type="ECO:0000256" key="6">
    <source>
        <dbReference type="ARBA" id="ARBA00023002"/>
    </source>
</evidence>
<protein>
    <recommendedName>
        <fullName evidence="9">Acireductone dioxygenase</fullName>
    </recommendedName>
    <alternativeName>
        <fullName evidence="9">1,2-dihydroxy-3-keto-5-methylthiopentene dioxygenase</fullName>
        <shortName evidence="9">DHK-MTPene dioxygenase</shortName>
    </alternativeName>
    <alternativeName>
        <fullName evidence="9">Acireductone dioxygenase (Fe(2+)-requiring)</fullName>
        <shortName evidence="9">ARD'</shortName>
        <shortName evidence="9">Fe-ARD</shortName>
        <ecNumber evidence="9">1.13.11.54</ecNumber>
    </alternativeName>
    <alternativeName>
        <fullName evidence="9">Acireductone dioxygenase (Ni(2+)-requiring)</fullName>
        <shortName evidence="9">ARD</shortName>
        <shortName evidence="9">Ni-ARD</shortName>
        <ecNumber evidence="9">1.13.11.53</ecNumber>
    </alternativeName>
</protein>
<evidence type="ECO:0000256" key="8">
    <source>
        <dbReference type="ARBA" id="ARBA00023167"/>
    </source>
</evidence>
<comment type="subunit">
    <text evidence="9">Monomer.</text>
</comment>
<comment type="cofactor">
    <cofactor evidence="9">
        <name>Ni(2+)</name>
        <dbReference type="ChEBI" id="CHEBI:49786"/>
    </cofactor>
    <text evidence="9">Binds 1 nickel ion per monomer.</text>
</comment>
<keyword evidence="6 9" id="KW-0560">Oxidoreductase</keyword>
<comment type="catalytic activity">
    <reaction evidence="1 9">
        <text>1,2-dihydroxy-5-(methylsulfanyl)pent-1-en-3-one + O2 = 4-methylsulfanyl-2-oxobutanoate + formate + 2 H(+)</text>
        <dbReference type="Rhea" id="RHEA:24504"/>
        <dbReference type="ChEBI" id="CHEBI:15378"/>
        <dbReference type="ChEBI" id="CHEBI:15379"/>
        <dbReference type="ChEBI" id="CHEBI:15740"/>
        <dbReference type="ChEBI" id="CHEBI:16723"/>
        <dbReference type="ChEBI" id="CHEBI:49252"/>
        <dbReference type="EC" id="1.13.11.54"/>
    </reaction>
</comment>
<dbReference type="GO" id="GO:0005506">
    <property type="term" value="F:iron ion binding"/>
    <property type="evidence" value="ECO:0007669"/>
    <property type="project" value="UniProtKB-UniRule"/>
</dbReference>
<feature type="binding site" evidence="9">
    <location>
        <position position="141"/>
    </location>
    <ligand>
        <name>Ni(2+)</name>
        <dbReference type="ChEBI" id="CHEBI:49786"/>
    </ligand>
</feature>
<dbReference type="OrthoDB" id="9795636at2"/>
<dbReference type="EMBL" id="FOOU01000003">
    <property type="protein sequence ID" value="SFG11110.1"/>
    <property type="molecule type" value="Genomic_DNA"/>
</dbReference>
<organism evidence="10 11">
    <name type="scientific">Neptunomonas qingdaonensis</name>
    <dbReference type="NCBI Taxonomy" id="1045558"/>
    <lineage>
        <taxon>Bacteria</taxon>
        <taxon>Pseudomonadati</taxon>
        <taxon>Pseudomonadota</taxon>
        <taxon>Gammaproteobacteria</taxon>
        <taxon>Oceanospirillales</taxon>
        <taxon>Oceanospirillaceae</taxon>
        <taxon>Neptunomonas</taxon>
    </lineage>
</organism>
<comment type="function">
    <text evidence="9">Catalyzes 2 different reactions between oxygene and the acireductone 1,2-dihydroxy-3-keto-5-methylthiopentene (DHK-MTPene) depending upon the metal bound in the active site. Fe-containing acireductone dioxygenase (Fe-ARD) produces formate and 2-keto-4-methylthiobutyrate (KMTB), the alpha-ketoacid precursor of methionine in the methionine recycle pathway. Ni-containing acireductone dioxygenase (Ni-ARD) produces methylthiopropionate, carbon monoxide and formate, and does not lie on the methionine recycle pathway.</text>
</comment>
<dbReference type="Gene3D" id="2.60.120.10">
    <property type="entry name" value="Jelly Rolls"/>
    <property type="match status" value="1"/>
</dbReference>
<feature type="binding site" evidence="9">
    <location>
        <position position="97"/>
    </location>
    <ligand>
        <name>Fe(2+)</name>
        <dbReference type="ChEBI" id="CHEBI:29033"/>
    </ligand>
</feature>
<keyword evidence="3 9" id="KW-0028">Amino-acid biosynthesis</keyword>
<dbReference type="GO" id="GO:0019509">
    <property type="term" value="P:L-methionine salvage from methylthioadenosine"/>
    <property type="evidence" value="ECO:0007669"/>
    <property type="project" value="UniProtKB-UniRule"/>
</dbReference>
<feature type="site" description="Important to generate the dianion" evidence="9">
    <location>
        <position position="105"/>
    </location>
</feature>
<dbReference type="SUPFAM" id="SSF51182">
    <property type="entry name" value="RmlC-like cupins"/>
    <property type="match status" value="1"/>
</dbReference>
<proteinExistence type="inferred from homology"/>
<feature type="site" description="May play a role in transmitting local conformational changes" evidence="9">
    <location>
        <position position="102"/>
    </location>
</feature>
<evidence type="ECO:0000256" key="7">
    <source>
        <dbReference type="ARBA" id="ARBA00023004"/>
    </source>
</evidence>
<evidence type="ECO:0000313" key="11">
    <source>
        <dbReference type="Proteomes" id="UP000198623"/>
    </source>
</evidence>
<keyword evidence="5 9" id="KW-0223">Dioxygenase</keyword>
<comment type="cofactor">
    <cofactor evidence="9">
        <name>Fe(2+)</name>
        <dbReference type="ChEBI" id="CHEBI:29033"/>
    </cofactor>
    <text evidence="9">Binds 1 Fe(2+) cation per monomer.</text>
</comment>
<dbReference type="GO" id="GO:0016151">
    <property type="term" value="F:nickel cation binding"/>
    <property type="evidence" value="ECO:0007669"/>
    <property type="project" value="UniProtKB-UniRule"/>
</dbReference>
<dbReference type="Pfam" id="PF03079">
    <property type="entry name" value="ARD"/>
    <property type="match status" value="1"/>
</dbReference>
<dbReference type="CDD" id="cd02232">
    <property type="entry name" value="cupin_ARD"/>
    <property type="match status" value="1"/>
</dbReference>
<gene>
    <name evidence="9" type="primary">mtnD</name>
    <name evidence="10" type="ORF">SAMN05216175_103269</name>
</gene>
<keyword evidence="4 9" id="KW-0479">Metal-binding</keyword>
<dbReference type="EC" id="1.13.11.53" evidence="9"/>
<dbReference type="InterPro" id="IPR004313">
    <property type="entry name" value="ARD"/>
</dbReference>
<keyword evidence="2 9" id="KW-0533">Nickel</keyword>
<dbReference type="Proteomes" id="UP000198623">
    <property type="component" value="Unassembled WGS sequence"/>
</dbReference>
<evidence type="ECO:0000256" key="5">
    <source>
        <dbReference type="ARBA" id="ARBA00022964"/>
    </source>
</evidence>
<dbReference type="PANTHER" id="PTHR23418">
    <property type="entry name" value="ACIREDUCTONE DIOXYGENASE"/>
    <property type="match status" value="1"/>
</dbReference>
<sequence length="181" mass="20891">MSAITVYQDHDARLPILHSEEGDVIKSILSGVGIRFERWVIDCPITPEMSHEEILQAYDQEIDKLVALEGYKTVDIAAMTPDNPQKGEFRKKFLNEHTHSEDEVRFFVAGEGMFYLHIDDKVYMIHCCKDDLLSVPDQTKHWFDMGPEPHFTAIRFFNNPDGWVADFTGDDIATHFPLFDE</sequence>
<dbReference type="RefSeq" id="WP_090725872.1">
    <property type="nucleotide sequence ID" value="NZ_FOOU01000003.1"/>
</dbReference>
<evidence type="ECO:0000256" key="4">
    <source>
        <dbReference type="ARBA" id="ARBA00022723"/>
    </source>
</evidence>
<accession>A0A1I2P6K9</accession>
<feature type="binding site" evidence="9">
    <location>
        <position position="99"/>
    </location>
    <ligand>
        <name>Fe(2+)</name>
        <dbReference type="ChEBI" id="CHEBI:29033"/>
    </ligand>
</feature>